<dbReference type="PANTHER" id="PTHR16943">
    <property type="entry name" value="2-METHYLCITRATE DEHYDRATASE-RELATED"/>
    <property type="match status" value="1"/>
</dbReference>
<dbReference type="Pfam" id="PF19305">
    <property type="entry name" value="MmgE_PrpD_C"/>
    <property type="match status" value="1"/>
</dbReference>
<reference evidence="4" key="3">
    <citation type="submission" date="2020-10" db="EMBL/GenBank/DDBJ databases">
        <authorList>
            <person name="Sedaghatjoo S."/>
        </authorList>
    </citation>
    <scope>NUCLEOTIDE SEQUENCE</scope>
    <source>
        <strain evidence="4">AZH3</strain>
    </source>
</reference>
<feature type="domain" description="MmgE/PrpD N-terminal" evidence="2">
    <location>
        <begin position="22"/>
        <end position="256"/>
    </location>
</feature>
<accession>A0A8T8T7X4</accession>
<keyword evidence="7" id="KW-1185">Reference proteome</keyword>
<sequence length="333" mass="36036">MSLSPATCRSSLVPRISTVSLEVAYNTTRLCLLDSLGCAIKALHFPQAVSVLGPVVPGITVVIGTNHVLDPIRAAFNNGALIRWLDFNDTWLAAELRHPSDNLGTIISVGDWLSRTAVANGKKPLTVQDILTAAIQAHETQGNLAIVKSFNRVGLNHVSLVKVASAAVVSKMIGNSRDQTVDVISQAVVDGQSLRTYRHAPNASSRKSWATGDACSRAVNLDLLVHKGQPGLPSVLIAKVWGFYDVLFKGKEFAFQRPYISYVMENVLFKLVPTEFHAHTACETAILAHAEMTKVGKTSDDIEKVKLLTQEAAVRIISKAGALHNYADRDHSL</sequence>
<reference evidence="5" key="2">
    <citation type="journal article" date="2019" name="IMA Fungus">
        <title>Genome sequencing and comparison of five Tilletia species to identify candidate genes for the detection of regulated species infecting wheat.</title>
        <authorList>
            <person name="Nguyen H.D.T."/>
            <person name="Sultana T."/>
            <person name="Kesanakurti P."/>
            <person name="Hambleton S."/>
        </authorList>
    </citation>
    <scope>NUCLEOTIDE SEQUENCE</scope>
    <source>
        <strain evidence="5">DAOMC 238032</strain>
    </source>
</reference>
<dbReference type="EMBL" id="CAJHJG010001483">
    <property type="protein sequence ID" value="CAD6912760.1"/>
    <property type="molecule type" value="Genomic_DNA"/>
</dbReference>
<evidence type="ECO:0000313" key="4">
    <source>
        <dbReference type="EMBL" id="CAD6912760.1"/>
    </source>
</evidence>
<feature type="domain" description="MmgE/PrpD C-terminal" evidence="3">
    <location>
        <begin position="273"/>
        <end position="333"/>
    </location>
</feature>
<evidence type="ECO:0000313" key="7">
    <source>
        <dbReference type="Proteomes" id="UP000836402"/>
    </source>
</evidence>
<dbReference type="Pfam" id="PF03972">
    <property type="entry name" value="MmgE_PrpD_N"/>
    <property type="match status" value="1"/>
</dbReference>
<comment type="similarity">
    <text evidence="1">Belongs to the PrpD family.</text>
</comment>
<dbReference type="AlphaFoldDB" id="A0A8T8T7X4"/>
<dbReference type="InterPro" id="IPR036148">
    <property type="entry name" value="MmgE/PrpD_sf"/>
</dbReference>
<proteinExistence type="inferred from homology"/>
<evidence type="ECO:0000259" key="3">
    <source>
        <dbReference type="Pfam" id="PF19305"/>
    </source>
</evidence>
<evidence type="ECO:0000313" key="6">
    <source>
        <dbReference type="Proteomes" id="UP000077671"/>
    </source>
</evidence>
<dbReference type="InterPro" id="IPR045337">
    <property type="entry name" value="MmgE_PrpD_C"/>
</dbReference>
<evidence type="ECO:0008006" key="8">
    <source>
        <dbReference type="Google" id="ProtNLM"/>
    </source>
</evidence>
<dbReference type="SUPFAM" id="SSF103378">
    <property type="entry name" value="2-methylcitrate dehydratase PrpD"/>
    <property type="match status" value="1"/>
</dbReference>
<dbReference type="InterPro" id="IPR005656">
    <property type="entry name" value="MmgE_PrpD"/>
</dbReference>
<dbReference type="InterPro" id="IPR042183">
    <property type="entry name" value="MmgE/PrpD_sf_1"/>
</dbReference>
<reference evidence="5" key="1">
    <citation type="submission" date="2016-04" db="EMBL/GenBank/DDBJ databases">
        <authorList>
            <person name="Nguyen H.D."/>
            <person name="Kesanakurti P."/>
            <person name="Cullis J."/>
            <person name="Levesque C.A."/>
            <person name="Hambleton S."/>
        </authorList>
    </citation>
    <scope>NUCLEOTIDE SEQUENCE</scope>
    <source>
        <strain evidence="5">DAOMC 238032</strain>
    </source>
</reference>
<dbReference type="PANTHER" id="PTHR16943:SF16">
    <property type="entry name" value="2-METHYLCITRATE DEHYDRATASE-RELATED"/>
    <property type="match status" value="1"/>
</dbReference>
<dbReference type="Gene3D" id="1.10.4100.10">
    <property type="entry name" value="2-methylcitrate dehydratase PrpD"/>
    <property type="match status" value="1"/>
</dbReference>
<protein>
    <recommendedName>
        <fullName evidence="8">2-methylcitrate dehydratase</fullName>
    </recommendedName>
</protein>
<dbReference type="InterPro" id="IPR045336">
    <property type="entry name" value="MmgE_PrpD_N"/>
</dbReference>
<dbReference type="GO" id="GO:0005739">
    <property type="term" value="C:mitochondrion"/>
    <property type="evidence" value="ECO:0007669"/>
    <property type="project" value="TreeGrafter"/>
</dbReference>
<evidence type="ECO:0000259" key="2">
    <source>
        <dbReference type="Pfam" id="PF03972"/>
    </source>
</evidence>
<dbReference type="EMBL" id="LWDD02000708">
    <property type="protein sequence ID" value="KAE8256962.1"/>
    <property type="molecule type" value="Genomic_DNA"/>
</dbReference>
<comment type="caution">
    <text evidence="5">The sequence shown here is derived from an EMBL/GenBank/DDBJ whole genome shotgun (WGS) entry which is preliminary data.</text>
</comment>
<evidence type="ECO:0000313" key="5">
    <source>
        <dbReference type="EMBL" id="KAE8256962.1"/>
    </source>
</evidence>
<gene>
    <name evidence="5" type="ORF">A4X03_0g4882</name>
    <name evidence="4" type="ORF">JKIAZH3_G2481</name>
</gene>
<dbReference type="Proteomes" id="UP000077671">
    <property type="component" value="Unassembled WGS sequence"/>
</dbReference>
<name>A0A8T8T7X4_9BASI</name>
<organism evidence="5 6">
    <name type="scientific">Tilletia caries</name>
    <name type="common">wheat bunt fungus</name>
    <dbReference type="NCBI Taxonomy" id="13290"/>
    <lineage>
        <taxon>Eukaryota</taxon>
        <taxon>Fungi</taxon>
        <taxon>Dikarya</taxon>
        <taxon>Basidiomycota</taxon>
        <taxon>Ustilaginomycotina</taxon>
        <taxon>Exobasidiomycetes</taxon>
        <taxon>Tilletiales</taxon>
        <taxon>Tilletiaceae</taxon>
        <taxon>Tilletia</taxon>
    </lineage>
</organism>
<evidence type="ECO:0000256" key="1">
    <source>
        <dbReference type="ARBA" id="ARBA00006174"/>
    </source>
</evidence>
<dbReference type="Proteomes" id="UP000836402">
    <property type="component" value="Unassembled WGS sequence"/>
</dbReference>
<dbReference type="GO" id="GO:0016829">
    <property type="term" value="F:lyase activity"/>
    <property type="evidence" value="ECO:0007669"/>
    <property type="project" value="InterPro"/>
</dbReference>